<keyword evidence="7" id="KW-1185">Reference proteome</keyword>
<keyword evidence="2" id="KW-0560">Oxidoreductase</keyword>
<dbReference type="EMBL" id="CP034437">
    <property type="protein sequence ID" value="AZN43322.1"/>
    <property type="molecule type" value="Genomic_DNA"/>
</dbReference>
<gene>
    <name evidence="6" type="ORF">EJC50_29245</name>
</gene>
<sequence>MAGYGCALDGEAASWYAAPCHRACGGFAMAVSWQSGPFTFTGTPQIMFGSGMLHKLAELLPGGTRRVLFVMGGFEQSNAEQWKRVSDSLAAASIAYDIAHIRHEPTVEWVDEVVDRFRGGDAVGAVIAIGGGSAMDAGKAVSAMLTTEPGDTVLHYLEGQSAFRAHKGSKIFFVAVPTTSGTGSEMTKNAVISIKGGFKRSLRHDRFIPDVAIVDGSITISCPVAVKAASGLDALTQLIESYVSTKASPMTDALALSGIEAAASSLLPICTSSDAAADVELHERMTYASMMSGITLAHAGLGLVHGFAAPLGGQFPIPHGVICGTLLAEVTKRNIEYLRAAEGESATVASVALAKYAAVGALLTGHPKEDAEGCLARLVETLEAWTELLQIQKLGAYGVNADNLDAVISASDNKQSPVQLDKAAMREILLARI</sequence>
<dbReference type="Pfam" id="PF00465">
    <property type="entry name" value="Fe-ADH"/>
    <property type="match status" value="1"/>
</dbReference>
<dbReference type="Pfam" id="PF25137">
    <property type="entry name" value="ADH_Fe_C"/>
    <property type="match status" value="1"/>
</dbReference>
<evidence type="ECO:0000313" key="6">
    <source>
        <dbReference type="EMBL" id="AZN43322.1"/>
    </source>
</evidence>
<evidence type="ECO:0000256" key="1">
    <source>
        <dbReference type="ARBA" id="ARBA00007358"/>
    </source>
</evidence>
<dbReference type="OrthoDB" id="9815791at2"/>
<dbReference type="InterPro" id="IPR001670">
    <property type="entry name" value="ADH_Fe/GldA"/>
</dbReference>
<dbReference type="CDD" id="cd08183">
    <property type="entry name" value="Fe-ADH-like"/>
    <property type="match status" value="1"/>
</dbReference>
<dbReference type="Proteomes" id="UP000272528">
    <property type="component" value="Chromosome"/>
</dbReference>
<evidence type="ECO:0000256" key="3">
    <source>
        <dbReference type="ARBA" id="ARBA00023027"/>
    </source>
</evidence>
<dbReference type="PANTHER" id="PTHR11496">
    <property type="entry name" value="ALCOHOL DEHYDROGENASE"/>
    <property type="match status" value="1"/>
</dbReference>
<dbReference type="KEGG" id="palb:EJC50_29245"/>
<dbReference type="InterPro" id="IPR056798">
    <property type="entry name" value="ADH_Fe_C"/>
</dbReference>
<evidence type="ECO:0000256" key="2">
    <source>
        <dbReference type="ARBA" id="ARBA00023002"/>
    </source>
</evidence>
<comment type="similarity">
    <text evidence="1">Belongs to the iron-containing alcohol dehydrogenase family.</text>
</comment>
<name>A0A3S9AC44_9BACL</name>
<keyword evidence="3" id="KW-0520">NAD</keyword>
<reference evidence="7" key="1">
    <citation type="submission" date="2018-12" db="EMBL/GenBank/DDBJ databases">
        <title>Genome sequence of Peanibacillus sp.</title>
        <authorList>
            <person name="Subramani G."/>
            <person name="Srinivasan S."/>
            <person name="Kim M.K."/>
        </authorList>
    </citation>
    <scope>NUCLEOTIDE SEQUENCE [LARGE SCALE GENOMIC DNA]</scope>
    <source>
        <strain evidence="7">18JY67-1</strain>
    </source>
</reference>
<feature type="domain" description="Alcohol dehydrogenase iron-type/glycerol dehydrogenase GldA" evidence="4">
    <location>
        <begin position="44"/>
        <end position="215"/>
    </location>
</feature>
<dbReference type="PANTHER" id="PTHR11496:SF102">
    <property type="entry name" value="ALCOHOL DEHYDROGENASE 4"/>
    <property type="match status" value="1"/>
</dbReference>
<organism evidence="6 7">
    <name type="scientific">Paenibacillus albus</name>
    <dbReference type="NCBI Taxonomy" id="2495582"/>
    <lineage>
        <taxon>Bacteria</taxon>
        <taxon>Bacillati</taxon>
        <taxon>Bacillota</taxon>
        <taxon>Bacilli</taxon>
        <taxon>Bacillales</taxon>
        <taxon>Paenibacillaceae</taxon>
        <taxon>Paenibacillus</taxon>
    </lineage>
</organism>
<accession>A0A3S9AC44</accession>
<proteinExistence type="inferred from homology"/>
<protein>
    <submittedName>
        <fullName evidence="6">Iron-containing alcohol dehydrogenase</fullName>
    </submittedName>
</protein>
<feature type="domain" description="Fe-containing alcohol dehydrogenase-like C-terminal" evidence="5">
    <location>
        <begin position="228"/>
        <end position="428"/>
    </location>
</feature>
<dbReference type="SUPFAM" id="SSF56796">
    <property type="entry name" value="Dehydroquinate synthase-like"/>
    <property type="match status" value="1"/>
</dbReference>
<dbReference type="InterPro" id="IPR039697">
    <property type="entry name" value="Alcohol_dehydrogenase_Fe"/>
</dbReference>
<dbReference type="Gene3D" id="3.40.50.1970">
    <property type="match status" value="1"/>
</dbReference>
<dbReference type="GO" id="GO:0046872">
    <property type="term" value="F:metal ion binding"/>
    <property type="evidence" value="ECO:0007669"/>
    <property type="project" value="InterPro"/>
</dbReference>
<dbReference type="AlphaFoldDB" id="A0A3S9AC44"/>
<dbReference type="InterPro" id="IPR018211">
    <property type="entry name" value="ADH_Fe_CS"/>
</dbReference>
<dbReference type="PROSITE" id="PS00913">
    <property type="entry name" value="ADH_IRON_1"/>
    <property type="match status" value="1"/>
</dbReference>
<evidence type="ECO:0000313" key="7">
    <source>
        <dbReference type="Proteomes" id="UP000272528"/>
    </source>
</evidence>
<dbReference type="FunFam" id="3.40.50.1970:FF:000003">
    <property type="entry name" value="Alcohol dehydrogenase, iron-containing"/>
    <property type="match status" value="1"/>
</dbReference>
<dbReference type="Gene3D" id="1.20.1090.10">
    <property type="entry name" value="Dehydroquinate synthase-like - alpha domain"/>
    <property type="match status" value="1"/>
</dbReference>
<evidence type="ECO:0000259" key="4">
    <source>
        <dbReference type="Pfam" id="PF00465"/>
    </source>
</evidence>
<evidence type="ECO:0000259" key="5">
    <source>
        <dbReference type="Pfam" id="PF25137"/>
    </source>
</evidence>
<dbReference type="GO" id="GO:0004022">
    <property type="term" value="F:alcohol dehydrogenase (NAD+) activity"/>
    <property type="evidence" value="ECO:0007669"/>
    <property type="project" value="TreeGrafter"/>
</dbReference>